<dbReference type="EMBL" id="JALAAR010000002">
    <property type="protein sequence ID" value="MEH8016137.1"/>
    <property type="molecule type" value="Genomic_DNA"/>
</dbReference>
<proteinExistence type="predicted"/>
<feature type="transmembrane region" description="Helical" evidence="1">
    <location>
        <begin position="64"/>
        <end position="81"/>
    </location>
</feature>
<dbReference type="RefSeq" id="WP_335734556.1">
    <property type="nucleotide sequence ID" value="NZ_JALAAR010000002.1"/>
</dbReference>
<keyword evidence="1" id="KW-1133">Transmembrane helix</keyword>
<keyword evidence="1" id="KW-0812">Transmembrane</keyword>
<keyword evidence="3" id="KW-1185">Reference proteome</keyword>
<name>A0ABU8C2M4_9GAMM</name>
<sequence length="252" mass="29337">MRKKTLKAFLFCCFMTFSIVVVGYHFLDDSLEATIVIFVVSLVFFHVVLFRFKKHENIWKSTDYLFEVVAILSIIAAVSGLNDASKQKYLQEQFAKRKLAQVEFIYAAETVVTNDCDPLKSRADIWEVSPEPNFGECDRLKHMIPQMRFDFDRETGPENMTSDTVWADNFEYKGQKLEGTWEYVQDKAEEFITISKENEKAISQREDARGMQGFDISRIDSVFYWHHVLAFLLALKISRISMEIFKKNGTIV</sequence>
<protein>
    <submittedName>
        <fullName evidence="2">Uncharacterized protein</fullName>
    </submittedName>
</protein>
<dbReference type="Proteomes" id="UP001375382">
    <property type="component" value="Unassembled WGS sequence"/>
</dbReference>
<evidence type="ECO:0000313" key="2">
    <source>
        <dbReference type="EMBL" id="MEH8016137.1"/>
    </source>
</evidence>
<evidence type="ECO:0000313" key="3">
    <source>
        <dbReference type="Proteomes" id="UP001375382"/>
    </source>
</evidence>
<accession>A0ABU8C2M4</accession>
<comment type="caution">
    <text evidence="2">The sequence shown here is derived from an EMBL/GenBank/DDBJ whole genome shotgun (WGS) entry which is preliminary data.</text>
</comment>
<evidence type="ECO:0000256" key="1">
    <source>
        <dbReference type="SAM" id="Phobius"/>
    </source>
</evidence>
<organism evidence="2 3">
    <name type="scientific">Rheinheimera muenzenbergensis</name>
    <dbReference type="NCBI Taxonomy" id="1193628"/>
    <lineage>
        <taxon>Bacteria</taxon>
        <taxon>Pseudomonadati</taxon>
        <taxon>Pseudomonadota</taxon>
        <taxon>Gammaproteobacteria</taxon>
        <taxon>Chromatiales</taxon>
        <taxon>Chromatiaceae</taxon>
        <taxon>Rheinheimera</taxon>
    </lineage>
</organism>
<feature type="transmembrane region" description="Helical" evidence="1">
    <location>
        <begin position="7"/>
        <end position="27"/>
    </location>
</feature>
<gene>
    <name evidence="2" type="ORF">MN202_02725</name>
</gene>
<keyword evidence="1" id="KW-0472">Membrane</keyword>
<feature type="transmembrane region" description="Helical" evidence="1">
    <location>
        <begin position="33"/>
        <end position="52"/>
    </location>
</feature>
<reference evidence="2 3" key="1">
    <citation type="journal article" date="2023" name="Ecotoxicol. Environ. Saf.">
        <title>Mercury remediation potential of mercury-resistant strain Rheinheimera metallidurans sp. nov. isolated from a municipal waste dumping site.</title>
        <authorList>
            <person name="Yadav V."/>
            <person name="Manjhi A."/>
            <person name="Vadakedath N."/>
        </authorList>
    </citation>
    <scope>NUCLEOTIDE SEQUENCE [LARGE SCALE GENOMIC DNA]</scope>
    <source>
        <strain evidence="2 3">E-49</strain>
    </source>
</reference>